<dbReference type="PIRSF" id="PIRSF006386">
    <property type="entry name" value="HCCAis_GSTk"/>
    <property type="match status" value="1"/>
</dbReference>
<evidence type="ECO:0000256" key="2">
    <source>
        <dbReference type="PIRSR" id="PIRSR006386-1"/>
    </source>
</evidence>
<name>A0A545TTF8_9PROT</name>
<dbReference type="EC" id="5.99.1.4" evidence="1"/>
<dbReference type="InterPro" id="IPR036249">
    <property type="entry name" value="Thioredoxin-like_sf"/>
</dbReference>
<dbReference type="AlphaFoldDB" id="A0A545TTF8"/>
<dbReference type="InterPro" id="IPR001853">
    <property type="entry name" value="DSBA-like_thioredoxin_dom"/>
</dbReference>
<dbReference type="InterPro" id="IPR014440">
    <property type="entry name" value="HCCAis_GSTk"/>
</dbReference>
<comment type="similarity">
    <text evidence="1">Belongs to the GST superfamily. NadH family.</text>
</comment>
<dbReference type="Pfam" id="PF01323">
    <property type="entry name" value="DSBA"/>
    <property type="match status" value="1"/>
</dbReference>
<keyword evidence="5" id="KW-1185">Reference proteome</keyword>
<dbReference type="PANTHER" id="PTHR42943:SF2">
    <property type="entry name" value="GLUTATHIONE S-TRANSFERASE KAPPA 1"/>
    <property type="match status" value="1"/>
</dbReference>
<dbReference type="GO" id="GO:0004602">
    <property type="term" value="F:glutathione peroxidase activity"/>
    <property type="evidence" value="ECO:0007669"/>
    <property type="project" value="TreeGrafter"/>
</dbReference>
<dbReference type="CDD" id="cd03022">
    <property type="entry name" value="DsbA_HCCA_Iso"/>
    <property type="match status" value="1"/>
</dbReference>
<feature type="domain" description="DSBA-like thioredoxin" evidence="3">
    <location>
        <begin position="5"/>
        <end position="200"/>
    </location>
</feature>
<reference evidence="4 5" key="1">
    <citation type="submission" date="2019-06" db="EMBL/GenBank/DDBJ databases">
        <title>Whole genome sequence for Rhodospirillaceae sp. R148.</title>
        <authorList>
            <person name="Wang G."/>
        </authorList>
    </citation>
    <scope>NUCLEOTIDE SEQUENCE [LARGE SCALE GENOMIC DNA]</scope>
    <source>
        <strain evidence="4 5">R148</strain>
    </source>
</reference>
<accession>A0A545TTF8</accession>
<comment type="caution">
    <text evidence="4">The sequence shown here is derived from an EMBL/GenBank/DDBJ whole genome shotgun (WGS) entry which is preliminary data.</text>
</comment>
<dbReference type="Gene3D" id="3.40.30.10">
    <property type="entry name" value="Glutaredoxin"/>
    <property type="match status" value="1"/>
</dbReference>
<feature type="active site" description="Nucleophile" evidence="2">
    <location>
        <position position="14"/>
    </location>
</feature>
<dbReference type="RefSeq" id="WP_142896214.1">
    <property type="nucleotide sequence ID" value="NZ_ML660054.1"/>
</dbReference>
<dbReference type="SUPFAM" id="SSF52833">
    <property type="entry name" value="Thioredoxin-like"/>
    <property type="match status" value="1"/>
</dbReference>
<dbReference type="OrthoDB" id="5244108at2"/>
<dbReference type="InterPro" id="IPR051924">
    <property type="entry name" value="GST_Kappa/NadH"/>
</dbReference>
<evidence type="ECO:0000313" key="5">
    <source>
        <dbReference type="Proteomes" id="UP000315252"/>
    </source>
</evidence>
<sequence length="201" mass="22320">MTAKTIEYFYSAHSAFAYLGSKRVMEIAAAAGRKLLHKPVHLGPVVSAVGGKTFAERTPQHVAYFFGREIERWAEFRNVPVIDFRPTYHDEDMTLASCMLIAAQDQGLDADRLAHLILEVHWRDDADISDPSLLRNLAASLDIDPDSLIESAQTPAVQKTYQANTAEAIARSVFGSPTYFIDGDMHYGQDHLELIERALAG</sequence>
<evidence type="ECO:0000256" key="1">
    <source>
        <dbReference type="PIRNR" id="PIRNR006386"/>
    </source>
</evidence>
<comment type="catalytic activity">
    <reaction evidence="1">
        <text>2-hydroxychromene-2-carboxylate = (3E)-4-(2-hydroxyphenyl)-2-oxobut-3-enoate</text>
        <dbReference type="Rhea" id="RHEA:27401"/>
        <dbReference type="ChEBI" id="CHEBI:59350"/>
        <dbReference type="ChEBI" id="CHEBI:59353"/>
        <dbReference type="EC" id="5.99.1.4"/>
    </reaction>
</comment>
<proteinExistence type="inferred from homology"/>
<dbReference type="EMBL" id="VHSH01000003">
    <property type="protein sequence ID" value="TQV80500.1"/>
    <property type="molecule type" value="Genomic_DNA"/>
</dbReference>
<dbReference type="GO" id="GO:0004364">
    <property type="term" value="F:glutathione transferase activity"/>
    <property type="evidence" value="ECO:0007669"/>
    <property type="project" value="TreeGrafter"/>
</dbReference>
<dbReference type="GO" id="GO:0006749">
    <property type="term" value="P:glutathione metabolic process"/>
    <property type="evidence" value="ECO:0007669"/>
    <property type="project" value="TreeGrafter"/>
</dbReference>
<keyword evidence="1 4" id="KW-0413">Isomerase</keyword>
<evidence type="ECO:0000313" key="4">
    <source>
        <dbReference type="EMBL" id="TQV80500.1"/>
    </source>
</evidence>
<gene>
    <name evidence="4" type="ORF">FKG95_10000</name>
</gene>
<dbReference type="PANTHER" id="PTHR42943">
    <property type="entry name" value="GLUTATHIONE S-TRANSFERASE KAPPA"/>
    <property type="match status" value="1"/>
</dbReference>
<organism evidence="4 5">
    <name type="scientific">Denitrobaculum tricleocarpae</name>
    <dbReference type="NCBI Taxonomy" id="2591009"/>
    <lineage>
        <taxon>Bacteria</taxon>
        <taxon>Pseudomonadati</taxon>
        <taxon>Pseudomonadota</taxon>
        <taxon>Alphaproteobacteria</taxon>
        <taxon>Rhodospirillales</taxon>
        <taxon>Rhodospirillaceae</taxon>
        <taxon>Denitrobaculum</taxon>
    </lineage>
</organism>
<evidence type="ECO:0000259" key="3">
    <source>
        <dbReference type="Pfam" id="PF01323"/>
    </source>
</evidence>
<dbReference type="GO" id="GO:1901170">
    <property type="term" value="P:naphthalene catabolic process"/>
    <property type="evidence" value="ECO:0007669"/>
    <property type="project" value="InterPro"/>
</dbReference>
<dbReference type="InterPro" id="IPR044087">
    <property type="entry name" value="NahD-like"/>
</dbReference>
<dbReference type="GO" id="GO:0018845">
    <property type="term" value="F:2-hydroxychromene-2-carboxylate isomerase activity"/>
    <property type="evidence" value="ECO:0007669"/>
    <property type="project" value="UniProtKB-UniRule"/>
</dbReference>
<dbReference type="Proteomes" id="UP000315252">
    <property type="component" value="Unassembled WGS sequence"/>
</dbReference>
<protein>
    <recommendedName>
        <fullName evidence="1">2-hydroxychromene-2-carboxylate isomerase</fullName>
        <ecNumber evidence="1">5.99.1.4</ecNumber>
    </recommendedName>
</protein>